<evidence type="ECO:0000256" key="1">
    <source>
        <dbReference type="ARBA" id="ARBA00006484"/>
    </source>
</evidence>
<dbReference type="GO" id="GO:0016491">
    <property type="term" value="F:oxidoreductase activity"/>
    <property type="evidence" value="ECO:0007669"/>
    <property type="project" value="UniProtKB-KW"/>
</dbReference>
<dbReference type="EMBL" id="QDEB01114800">
    <property type="protein sequence ID" value="RZB40918.1"/>
    <property type="molecule type" value="Genomic_DNA"/>
</dbReference>
<keyword evidence="2" id="KW-0560">Oxidoreductase</keyword>
<dbReference type="Gene3D" id="3.40.50.720">
    <property type="entry name" value="NAD(P)-binding Rossmann-like Domain"/>
    <property type="match status" value="1"/>
</dbReference>
<dbReference type="PANTHER" id="PTHR43115">
    <property type="entry name" value="DEHYDROGENASE/REDUCTASE SDR FAMILY MEMBER 11"/>
    <property type="match status" value="1"/>
</dbReference>
<gene>
    <name evidence="3" type="ORF">BDFB_014878</name>
</gene>
<evidence type="ECO:0000313" key="4">
    <source>
        <dbReference type="Proteomes" id="UP000292052"/>
    </source>
</evidence>
<comment type="similarity">
    <text evidence="1">Belongs to the short-chain dehydrogenases/reductases (SDR) family.</text>
</comment>
<dbReference type="STRING" id="1661398.A0A482VCP4"/>
<dbReference type="Pfam" id="PF00106">
    <property type="entry name" value="adh_short"/>
    <property type="match status" value="1"/>
</dbReference>
<keyword evidence="4" id="KW-1185">Reference proteome</keyword>
<sequence>DADAWKEVLGVNVFGLCVATREAARIMTANKINGHIIHINSVAGHKVSDFPDINLYTASKYAVTALAETLRNEFNALGVKIKITSLSPGLVISEMTTLSKDCSKERRDMLKSLPILKAEDIAEAVGYVLSTPEHVQVR</sequence>
<dbReference type="OrthoDB" id="1933717at2759"/>
<dbReference type="AlphaFoldDB" id="A0A482VCP4"/>
<dbReference type="SUPFAM" id="SSF51735">
    <property type="entry name" value="NAD(P)-binding Rossmann-fold domains"/>
    <property type="match status" value="1"/>
</dbReference>
<evidence type="ECO:0000256" key="2">
    <source>
        <dbReference type="ARBA" id="ARBA00023002"/>
    </source>
</evidence>
<reference evidence="3 4" key="1">
    <citation type="submission" date="2017-03" db="EMBL/GenBank/DDBJ databases">
        <title>Genome of the blue death feigning beetle - Asbolus verrucosus.</title>
        <authorList>
            <person name="Rider S.D."/>
        </authorList>
    </citation>
    <scope>NUCLEOTIDE SEQUENCE [LARGE SCALE GENOMIC DNA]</scope>
    <source>
        <strain evidence="3">Butters</strain>
        <tissue evidence="3">Head and leg muscle</tissue>
    </source>
</reference>
<protein>
    <submittedName>
        <fullName evidence="3">Adh short domain containing protein</fullName>
    </submittedName>
</protein>
<dbReference type="PANTHER" id="PTHR43115:SF4">
    <property type="entry name" value="DEHYDROGENASE_REDUCTASE SDR FAMILY MEMBER 11"/>
    <property type="match status" value="1"/>
</dbReference>
<dbReference type="InterPro" id="IPR036291">
    <property type="entry name" value="NAD(P)-bd_dom_sf"/>
</dbReference>
<dbReference type="PROSITE" id="PS00061">
    <property type="entry name" value="ADH_SHORT"/>
    <property type="match status" value="1"/>
</dbReference>
<dbReference type="InterPro" id="IPR020904">
    <property type="entry name" value="Sc_DH/Rdtase_CS"/>
</dbReference>
<dbReference type="PRINTS" id="PR00081">
    <property type="entry name" value="GDHRDH"/>
</dbReference>
<dbReference type="InterPro" id="IPR002347">
    <property type="entry name" value="SDR_fam"/>
</dbReference>
<organism evidence="3 4">
    <name type="scientific">Asbolus verrucosus</name>
    <name type="common">Desert ironclad beetle</name>
    <dbReference type="NCBI Taxonomy" id="1661398"/>
    <lineage>
        <taxon>Eukaryota</taxon>
        <taxon>Metazoa</taxon>
        <taxon>Ecdysozoa</taxon>
        <taxon>Arthropoda</taxon>
        <taxon>Hexapoda</taxon>
        <taxon>Insecta</taxon>
        <taxon>Pterygota</taxon>
        <taxon>Neoptera</taxon>
        <taxon>Endopterygota</taxon>
        <taxon>Coleoptera</taxon>
        <taxon>Polyphaga</taxon>
        <taxon>Cucujiformia</taxon>
        <taxon>Tenebrionidae</taxon>
        <taxon>Pimeliinae</taxon>
        <taxon>Asbolus</taxon>
    </lineage>
</organism>
<proteinExistence type="inferred from homology"/>
<evidence type="ECO:0000313" key="3">
    <source>
        <dbReference type="EMBL" id="RZB40918.1"/>
    </source>
</evidence>
<comment type="caution">
    <text evidence="3">The sequence shown here is derived from an EMBL/GenBank/DDBJ whole genome shotgun (WGS) entry which is preliminary data.</text>
</comment>
<accession>A0A482VCP4</accession>
<name>A0A482VCP4_ASBVE</name>
<dbReference type="Proteomes" id="UP000292052">
    <property type="component" value="Unassembled WGS sequence"/>
</dbReference>
<feature type="non-terminal residue" evidence="3">
    <location>
        <position position="1"/>
    </location>
</feature>